<feature type="compositionally biased region" description="Polar residues" evidence="1">
    <location>
        <begin position="167"/>
        <end position="176"/>
    </location>
</feature>
<organism evidence="3 4">
    <name type="scientific">Massarina eburnea CBS 473.64</name>
    <dbReference type="NCBI Taxonomy" id="1395130"/>
    <lineage>
        <taxon>Eukaryota</taxon>
        <taxon>Fungi</taxon>
        <taxon>Dikarya</taxon>
        <taxon>Ascomycota</taxon>
        <taxon>Pezizomycotina</taxon>
        <taxon>Dothideomycetes</taxon>
        <taxon>Pleosporomycetidae</taxon>
        <taxon>Pleosporales</taxon>
        <taxon>Massarineae</taxon>
        <taxon>Massarinaceae</taxon>
        <taxon>Massarina</taxon>
    </lineage>
</organism>
<dbReference type="EMBL" id="MU006778">
    <property type="protein sequence ID" value="KAF2644438.1"/>
    <property type="molecule type" value="Genomic_DNA"/>
</dbReference>
<protein>
    <submittedName>
        <fullName evidence="3">Uncharacterized protein</fullName>
    </submittedName>
</protein>
<feature type="compositionally biased region" description="Low complexity" evidence="1">
    <location>
        <begin position="110"/>
        <end position="123"/>
    </location>
</feature>
<evidence type="ECO:0000313" key="4">
    <source>
        <dbReference type="Proteomes" id="UP000799753"/>
    </source>
</evidence>
<feature type="transmembrane region" description="Helical" evidence="2">
    <location>
        <begin position="218"/>
        <end position="238"/>
    </location>
</feature>
<gene>
    <name evidence="3" type="ORF">P280DRAFT_545911</name>
</gene>
<dbReference type="AlphaFoldDB" id="A0A6A6SDG6"/>
<keyword evidence="2" id="KW-0812">Transmembrane</keyword>
<dbReference type="OrthoDB" id="5353310at2759"/>
<feature type="region of interest" description="Disordered" evidence="1">
    <location>
        <begin position="102"/>
        <end position="179"/>
    </location>
</feature>
<reference evidence="3" key="1">
    <citation type="journal article" date="2020" name="Stud. Mycol.">
        <title>101 Dothideomycetes genomes: a test case for predicting lifestyles and emergence of pathogens.</title>
        <authorList>
            <person name="Haridas S."/>
            <person name="Albert R."/>
            <person name="Binder M."/>
            <person name="Bloem J."/>
            <person name="Labutti K."/>
            <person name="Salamov A."/>
            <person name="Andreopoulos B."/>
            <person name="Baker S."/>
            <person name="Barry K."/>
            <person name="Bills G."/>
            <person name="Bluhm B."/>
            <person name="Cannon C."/>
            <person name="Castanera R."/>
            <person name="Culley D."/>
            <person name="Daum C."/>
            <person name="Ezra D."/>
            <person name="Gonzalez J."/>
            <person name="Henrissat B."/>
            <person name="Kuo A."/>
            <person name="Liang C."/>
            <person name="Lipzen A."/>
            <person name="Lutzoni F."/>
            <person name="Magnuson J."/>
            <person name="Mondo S."/>
            <person name="Nolan M."/>
            <person name="Ohm R."/>
            <person name="Pangilinan J."/>
            <person name="Park H.-J."/>
            <person name="Ramirez L."/>
            <person name="Alfaro M."/>
            <person name="Sun H."/>
            <person name="Tritt A."/>
            <person name="Yoshinaga Y."/>
            <person name="Zwiers L.-H."/>
            <person name="Turgeon B."/>
            <person name="Goodwin S."/>
            <person name="Spatafora J."/>
            <person name="Crous P."/>
            <person name="Grigoriev I."/>
        </authorList>
    </citation>
    <scope>NUCLEOTIDE SEQUENCE</scope>
    <source>
        <strain evidence="3">CBS 473.64</strain>
    </source>
</reference>
<evidence type="ECO:0000313" key="3">
    <source>
        <dbReference type="EMBL" id="KAF2644438.1"/>
    </source>
</evidence>
<proteinExistence type="predicted"/>
<dbReference type="Proteomes" id="UP000799753">
    <property type="component" value="Unassembled WGS sequence"/>
</dbReference>
<evidence type="ECO:0000256" key="2">
    <source>
        <dbReference type="SAM" id="Phobius"/>
    </source>
</evidence>
<keyword evidence="2" id="KW-0472">Membrane</keyword>
<name>A0A6A6SDG6_9PLEO</name>
<keyword evidence="2" id="KW-1133">Transmembrane helix</keyword>
<evidence type="ECO:0000256" key="1">
    <source>
        <dbReference type="SAM" id="MobiDB-lite"/>
    </source>
</evidence>
<keyword evidence="4" id="KW-1185">Reference proteome</keyword>
<sequence>MATIRDPNFWKRFSIAVHQEEALKEELANRTDLKHSYVTTLTLESTNTSNTMPSPSATPRSHSLLLDHADAKSIPKFSQHPQPLSPVALRPMTAETPVSTFHLRSESHSHSYSQPPSPSSQQPITRPAPPSPTHSPQEPNRLTKTPTLKSSKTAKSRSRALSHPFTRHTNTSQMTLGLSGRPQSRFKFWTDVSADPSNRDSWLEGQNRKRKQRTYMCWGFWGVVLLLAAGAVTAVLVLKSEEII</sequence>
<accession>A0A6A6SDG6</accession>